<proteinExistence type="predicted"/>
<protein>
    <submittedName>
        <fullName evidence="1">Uncharacterized protein</fullName>
    </submittedName>
</protein>
<evidence type="ECO:0000313" key="1">
    <source>
        <dbReference type="EMBL" id="ERN04766.1"/>
    </source>
</evidence>
<dbReference type="EMBL" id="KI394169">
    <property type="protein sequence ID" value="ERN04766.1"/>
    <property type="molecule type" value="Genomic_DNA"/>
</dbReference>
<keyword evidence="2" id="KW-1185">Reference proteome</keyword>
<dbReference type="HOGENOM" id="CLU_2963935_0_0_1"/>
<dbReference type="Proteomes" id="UP000017836">
    <property type="component" value="Unassembled WGS sequence"/>
</dbReference>
<evidence type="ECO:0000313" key="2">
    <source>
        <dbReference type="Proteomes" id="UP000017836"/>
    </source>
</evidence>
<dbReference type="Gramene" id="ERN04766">
    <property type="protein sequence ID" value="ERN04766"/>
    <property type="gene ID" value="AMTR_s00140p00040660"/>
</dbReference>
<name>W1PAZ1_AMBTC</name>
<accession>W1PAZ1</accession>
<organism evidence="1 2">
    <name type="scientific">Amborella trichopoda</name>
    <dbReference type="NCBI Taxonomy" id="13333"/>
    <lineage>
        <taxon>Eukaryota</taxon>
        <taxon>Viridiplantae</taxon>
        <taxon>Streptophyta</taxon>
        <taxon>Embryophyta</taxon>
        <taxon>Tracheophyta</taxon>
        <taxon>Spermatophyta</taxon>
        <taxon>Magnoliopsida</taxon>
        <taxon>Amborellales</taxon>
        <taxon>Amborellaceae</taxon>
        <taxon>Amborella</taxon>
    </lineage>
</organism>
<gene>
    <name evidence="1" type="ORF">AMTR_s00140p00040660</name>
</gene>
<dbReference type="AlphaFoldDB" id="W1PAZ1"/>
<sequence>MALISGNKKFWLAMGQAKPALVLIPVGRPRPSPTESDQMDQANRLVLSWPWTRLAPQAW</sequence>
<reference evidence="2" key="1">
    <citation type="journal article" date="2013" name="Science">
        <title>The Amborella genome and the evolution of flowering plants.</title>
        <authorList>
            <consortium name="Amborella Genome Project"/>
        </authorList>
    </citation>
    <scope>NUCLEOTIDE SEQUENCE [LARGE SCALE GENOMIC DNA]</scope>
</reference>